<proteinExistence type="predicted"/>
<feature type="compositionally biased region" description="Basic and acidic residues" evidence="1">
    <location>
        <begin position="514"/>
        <end position="529"/>
    </location>
</feature>
<feature type="compositionally biased region" description="Basic and acidic residues" evidence="1">
    <location>
        <begin position="1694"/>
        <end position="1737"/>
    </location>
</feature>
<feature type="compositionally biased region" description="Basic and acidic residues" evidence="1">
    <location>
        <begin position="2463"/>
        <end position="2475"/>
    </location>
</feature>
<evidence type="ECO:0000313" key="3">
    <source>
        <dbReference type="EMBL" id="KAK2586720.1"/>
    </source>
</evidence>
<feature type="compositionally biased region" description="Acidic residues" evidence="1">
    <location>
        <begin position="2422"/>
        <end position="2462"/>
    </location>
</feature>
<feature type="compositionally biased region" description="Basic residues" evidence="1">
    <location>
        <begin position="2571"/>
        <end position="2587"/>
    </location>
</feature>
<feature type="compositionally biased region" description="Polar residues" evidence="1">
    <location>
        <begin position="1429"/>
        <end position="1439"/>
    </location>
</feature>
<feature type="compositionally biased region" description="Basic and acidic residues" evidence="1">
    <location>
        <begin position="1834"/>
        <end position="1845"/>
    </location>
</feature>
<feature type="compositionally biased region" description="Polar residues" evidence="1">
    <location>
        <begin position="496"/>
        <end position="513"/>
    </location>
</feature>
<feature type="compositionally biased region" description="Basic and acidic residues" evidence="1">
    <location>
        <begin position="1967"/>
        <end position="1982"/>
    </location>
</feature>
<evidence type="ECO:0000313" key="4">
    <source>
        <dbReference type="Proteomes" id="UP001258017"/>
    </source>
</evidence>
<feature type="region of interest" description="Disordered" evidence="1">
    <location>
        <begin position="1666"/>
        <end position="1845"/>
    </location>
</feature>
<feature type="region of interest" description="Disordered" evidence="1">
    <location>
        <begin position="25"/>
        <end position="45"/>
    </location>
</feature>
<feature type="region of interest" description="Disordered" evidence="1">
    <location>
        <begin position="94"/>
        <end position="126"/>
    </location>
</feature>
<feature type="region of interest" description="Disordered" evidence="1">
    <location>
        <begin position="2330"/>
        <end position="2350"/>
    </location>
</feature>
<feature type="compositionally biased region" description="Basic residues" evidence="1">
    <location>
        <begin position="839"/>
        <end position="853"/>
    </location>
</feature>
<dbReference type="EMBL" id="JAIFRP010000011">
    <property type="protein sequence ID" value="KAK2586720.1"/>
    <property type="molecule type" value="Genomic_DNA"/>
</dbReference>
<feature type="region of interest" description="Disordered" evidence="1">
    <location>
        <begin position="1933"/>
        <end position="2042"/>
    </location>
</feature>
<feature type="compositionally biased region" description="Basic and acidic residues" evidence="1">
    <location>
        <begin position="1675"/>
        <end position="1687"/>
    </location>
</feature>
<feature type="compositionally biased region" description="Polar residues" evidence="1">
    <location>
        <begin position="870"/>
        <end position="879"/>
    </location>
</feature>
<feature type="compositionally biased region" description="Polar residues" evidence="1">
    <location>
        <begin position="113"/>
        <end position="122"/>
    </location>
</feature>
<feature type="domain" description="Ig-like" evidence="2">
    <location>
        <begin position="410"/>
        <end position="534"/>
    </location>
</feature>
<gene>
    <name evidence="3" type="ORF">KPH14_011755</name>
</gene>
<feature type="region of interest" description="Disordered" evidence="1">
    <location>
        <begin position="496"/>
        <end position="556"/>
    </location>
</feature>
<feature type="region of interest" description="Disordered" evidence="1">
    <location>
        <begin position="155"/>
        <end position="302"/>
    </location>
</feature>
<comment type="caution">
    <text evidence="3">The sequence shown here is derived from an EMBL/GenBank/DDBJ whole genome shotgun (WGS) entry which is preliminary data.</text>
</comment>
<feature type="region of interest" description="Disordered" evidence="1">
    <location>
        <begin position="2717"/>
        <end position="2742"/>
    </location>
</feature>
<feature type="compositionally biased region" description="Basic and acidic residues" evidence="1">
    <location>
        <begin position="1780"/>
        <end position="1821"/>
    </location>
</feature>
<feature type="compositionally biased region" description="Basic residues" evidence="1">
    <location>
        <begin position="795"/>
        <end position="826"/>
    </location>
</feature>
<feature type="region of interest" description="Disordered" evidence="1">
    <location>
        <begin position="2571"/>
        <end position="2697"/>
    </location>
</feature>
<reference evidence="3" key="1">
    <citation type="submission" date="2021-08" db="EMBL/GenBank/DDBJ databases">
        <authorList>
            <person name="Misof B."/>
            <person name="Oliver O."/>
            <person name="Podsiadlowski L."/>
            <person name="Donath A."/>
            <person name="Peters R."/>
            <person name="Mayer C."/>
            <person name="Rust J."/>
            <person name="Gunkel S."/>
            <person name="Lesny P."/>
            <person name="Martin S."/>
            <person name="Oeyen J.P."/>
            <person name="Petersen M."/>
            <person name="Panagiotis P."/>
            <person name="Wilbrandt J."/>
            <person name="Tanja T."/>
        </authorList>
    </citation>
    <scope>NUCLEOTIDE SEQUENCE</scope>
    <source>
        <strain evidence="3">GBR_01_08_01A</strain>
        <tissue evidence="3">Thorax + abdomen</tissue>
    </source>
</reference>
<feature type="compositionally biased region" description="Basic and acidic residues" evidence="1">
    <location>
        <begin position="1991"/>
        <end position="2001"/>
    </location>
</feature>
<feature type="compositionally biased region" description="Pro residues" evidence="1">
    <location>
        <begin position="2680"/>
        <end position="2695"/>
    </location>
</feature>
<feature type="region of interest" description="Disordered" evidence="1">
    <location>
        <begin position="2363"/>
        <end position="2475"/>
    </location>
</feature>
<feature type="compositionally biased region" description="Polar residues" evidence="1">
    <location>
        <begin position="164"/>
        <end position="174"/>
    </location>
</feature>
<dbReference type="InterPro" id="IPR007110">
    <property type="entry name" value="Ig-like_dom"/>
</dbReference>
<feature type="compositionally biased region" description="Basic residues" evidence="1">
    <location>
        <begin position="1942"/>
        <end position="1952"/>
    </location>
</feature>
<feature type="compositionally biased region" description="Basic residues" evidence="1">
    <location>
        <begin position="726"/>
        <end position="736"/>
    </location>
</feature>
<dbReference type="PANTHER" id="PTHR36812:SF9">
    <property type="entry name" value="MYB-LIKE PROTEIN X ISOFORM X1"/>
    <property type="match status" value="1"/>
</dbReference>
<evidence type="ECO:0000256" key="1">
    <source>
        <dbReference type="SAM" id="MobiDB-lite"/>
    </source>
</evidence>
<feature type="region of interest" description="Disordered" evidence="1">
    <location>
        <begin position="1409"/>
        <end position="1442"/>
    </location>
</feature>
<keyword evidence="4" id="KW-1185">Reference proteome</keyword>
<dbReference type="PROSITE" id="PS50835">
    <property type="entry name" value="IG_LIKE"/>
    <property type="match status" value="1"/>
</dbReference>
<reference evidence="3" key="2">
    <citation type="journal article" date="2023" name="Commun. Biol.">
        <title>Intrasexual cuticular hydrocarbon dimorphism in a wasp sheds light on hydrocarbon biosynthesis genes in Hymenoptera.</title>
        <authorList>
            <person name="Moris V.C."/>
            <person name="Podsiadlowski L."/>
            <person name="Martin S."/>
            <person name="Oeyen J.P."/>
            <person name="Donath A."/>
            <person name="Petersen M."/>
            <person name="Wilbrandt J."/>
            <person name="Misof B."/>
            <person name="Liedtke D."/>
            <person name="Thamm M."/>
            <person name="Scheiner R."/>
            <person name="Schmitt T."/>
            <person name="Niehuis O."/>
        </authorList>
    </citation>
    <scope>NUCLEOTIDE SEQUENCE</scope>
    <source>
        <strain evidence="3">GBR_01_08_01A</strain>
    </source>
</reference>
<accession>A0AAD9RW24</accession>
<sequence length="2752" mass="315687">MSGTDDAYAPEEPTPDISVSLLDVQMPETPESTKGQASDGDTCRLESPKLLKPVLGKVQAKKRLMAFANKFNVLPKIRNKSSIPQVQVINTTKDDLDDESSTNNTKSKIKTEQPYNRYSSGNKLKKKTEEKILAIEEIRREESKSKLLLAEAMAAASLEEESFNRNNSVTWETSRSLKEKYKQNETVSSQKSSNKSVIERKRKQHNKEEKEESISREAKERLESKERYKSPQNREQHRKDKEKKDDKCKRDESKIELNRDKKDDGRDKRESQKDKREEVREKKEGSKDRKEKQNDFREGCADVKDKKDKNRFKDKEKEMIKYGSWAELKNSDVTLDEFIQLRRQENSERPVKSRTVQDYTRYLDQMLMLNNYRLKRSALIAEGLNGPKEFPPESVRLTKRGRQLLYCENPRVSLLLNRQQLFQAVTVDHREKLQDICDATSIRSNPVDGNDEPSSTRNWYKKVNIIKPANDAKWQLSTNVQLPKSKWDSEDEEIIQENNKTENQGKQIKMQNIQKREKVSISCSSHDENSSNVENVDNQNDSDSKKSEIVEEPSLSPVIQSAGNEKLASEYEQFMKMVCTDIPLPDAMSKTQEFTSETCLLKPISISNYHEFNIAVTSSEDKCNTYSNTKSTVCENQNKITNEVLSENKLQEKECLENTCVTFEHSENSTLSVNSQTPVQENESIFENTTICRKEEIEESQSIPSDWENVRIKVECLSDETSEPRKGKRRKKHLQKKTSSSSESSSSSSSSDSEDKKSKRKRKRKLSQDSSSSDSESSESSSTSSSSESFSSDNKRKKKRKKRKIGKRKKKAKRIARIKKRRRRKMSSPSSSSESDERRKRRKVIKKKLKNRKVLSEKELNNGEIVSELSDATTKHTLQNKLVSVQSASKKVKEEIDVIKVQGEKHNLWEKVETLSTRKIDDSIGNKSVVNKENQDKTTQKFLEEWEVDSVIMAKRLGSQMSEVNHDVEKLKDDEQNRIKRVDRGDKNVVTSEQIKEKRCSEHFLEGTQKTQNELEEKKKRRKDKEKRSNTEFLAEWERESERIARQIMHDDLKLSKKLEKHKKEKWGETEFDTLNVPSLTQLENEVNKGQLLADEWEVDSLEAIADLAASKRKINRSSTKKLEKEVKYDKKTDTYIAVDKESARENRKRIERLCTIRIWEDEEEEGEREAMMLVQEKNKRKKDDWDIEEESFMRGSEKGKDSIDTSSIASAATTVVSDITDITGNVQTDLSINYIQSSTDRNNVEILDKLKEKEFTINKKIRKSRWDIGSQSDEKMELKASVMWEEECAEWSNISKSEHIIGRTSSETPENISLKSKVKEDICDIGNQPLNIEKSSSKYSESSVNFLKRKSSCTLKLEDKELLEHSWSENSNIDTIIEKVSIVNKKNPSTERLKTMLDIDTKLGQRNMELYSPSSPAPSQKSEDIEASSGSNSTSLNKNRLHQDENEKLCKMEEQLISSSSIPLQLNKFHENIYTMSHSQNVDAYLKVEKCNKVATENSEKLLSNLLINDLDVHPSKSLQMDMFAEYETDGSYNNENVQNFNTTETNIKNDETNEGKTAFKLIPKQFLIRRSNEHDKSKKTEVPLQDPAQQVAALLTIQKKLLQSRMLDSDKKDRELSITAPTCKTNTDKILDANITSTDECSSADLAITATNVKLGSKDEIFKKSQLQDNSDTDIRQNTKSTSREPKRRSPPKKEDDKRYIDRNKEKRDKKVDDRDRTDKRDYKSSRTEYSENKRKTSPVRSKRRLIDSPCTSWEHEGSASGSHSRSWSRSRSKSPKRRDETAVYIRDRDRKLSKNNDHRSIRARDVDDRKERFPRSPERLATTSYNKTNKNNRDEWSKKKYDSVDRDQEKEIKPYDPIEILRERNMDSNKYTENRIQVEEETDQTFWQFEVNNPLRDGESLDSFNNQQDLNLDYNNKSYYRDESLEREIMEGPISSMSKSRRSQRGRLNTRRDIQWVKGGDSTDLERYTHPMRRVEKLPPRRTRSRKRSPEHELRLSENLHPSRSPSLLRDRSNGNRERKEENESKNNSEETGRRIETIVQSNSNVIRVTADSTVMDSEMQINTNADHVSSNFQYSGANESSNDYYYTENNLTYPPCIDESTASSPKRLSLDDRLELELGIKKQHEQETNILSDYSNNFNPNNVVYPSPPLQQQQQLYRRQPTVLQVGNVLQVVPADYNGISPARTEVPAVTTSPIVRGSSQVVRVGNVLQVVPTSLDWSGGTPSTVDQPGTTLYSAVPSSSPVSVPISVPVPAPVPMPVPAIPSVVSTSIPSSTLSPVPLPLSVPVPAPVPIPIPTTTYPRSEIAVQKLSTQPVYNYEAILETRRKEREERKRLREMRRKEKERRRIERVNRRALRLLEKKTIGAPQSENTTSLDRRKIPPAIDRSVIKALREGDEETTSENQTVKEQENSASLATSVDEEDAPGDDDEDDEEEEAEGEDEDDDYEDPEDDEEEEELDDQKSIIKVENRKEEIGEIETSINDVNINQVESKSKDWPLLPVAPLKGILISPGFRKDILSNGNIDNLSTVDEDNENYIDKEETELEKTSDLNKGDNTCENKMNVTKHKIKLKITKVSQKRKRGKKSVQFADGIKPGEGTSPSGGEGDMPSPPPPSNMISQDSPCDLKRSISKRIKREKRARHPKTKKKVKVKIIKLKKPRITPLSAMMTEDSDELDDLPPPPPPPGSPPPPHLWPSYLSAYSGTVRDIETQPIVVPTPTPVHAPPPPPTPLPLLVPPPPLNYTIQPCTKA</sequence>
<feature type="compositionally biased region" description="Basic and acidic residues" evidence="1">
    <location>
        <begin position="2012"/>
        <end position="2040"/>
    </location>
</feature>
<dbReference type="PANTHER" id="PTHR36812">
    <property type="entry name" value="NEUROFILAMENT TRIPLET M PROTEIN-LIKE PROTEIN"/>
    <property type="match status" value="1"/>
</dbReference>
<organism evidence="3 4">
    <name type="scientific">Odynerus spinipes</name>
    <dbReference type="NCBI Taxonomy" id="1348599"/>
    <lineage>
        <taxon>Eukaryota</taxon>
        <taxon>Metazoa</taxon>
        <taxon>Ecdysozoa</taxon>
        <taxon>Arthropoda</taxon>
        <taxon>Hexapoda</taxon>
        <taxon>Insecta</taxon>
        <taxon>Pterygota</taxon>
        <taxon>Neoptera</taxon>
        <taxon>Endopterygota</taxon>
        <taxon>Hymenoptera</taxon>
        <taxon>Apocrita</taxon>
        <taxon>Aculeata</taxon>
        <taxon>Vespoidea</taxon>
        <taxon>Vespidae</taxon>
        <taxon>Eumeninae</taxon>
        <taxon>Odynerus</taxon>
    </lineage>
</organism>
<feature type="compositionally biased region" description="Polar residues" evidence="1">
    <location>
        <begin position="184"/>
        <end position="196"/>
    </location>
</feature>
<feature type="region of interest" description="Disordered" evidence="1">
    <location>
        <begin position="719"/>
        <end position="879"/>
    </location>
</feature>
<feature type="compositionally biased region" description="Polar residues" evidence="1">
    <location>
        <begin position="530"/>
        <end position="541"/>
    </location>
</feature>
<dbReference type="Proteomes" id="UP001258017">
    <property type="component" value="Unassembled WGS sequence"/>
</dbReference>
<feature type="compositionally biased region" description="Basic residues" evidence="1">
    <location>
        <begin position="1769"/>
        <end position="1779"/>
    </location>
</feature>
<name>A0AAD9RW24_9HYME</name>
<feature type="compositionally biased region" description="Basic and acidic residues" evidence="1">
    <location>
        <begin position="206"/>
        <end position="302"/>
    </location>
</feature>
<feature type="compositionally biased region" description="Low complexity" evidence="1">
    <location>
        <begin position="737"/>
        <end position="751"/>
    </location>
</feature>
<feature type="region of interest" description="Disordered" evidence="1">
    <location>
        <begin position="1000"/>
        <end position="1032"/>
    </location>
</feature>
<evidence type="ECO:0000259" key="2">
    <source>
        <dbReference type="PROSITE" id="PS50835"/>
    </source>
</evidence>
<feature type="compositionally biased region" description="Basic residues" evidence="1">
    <location>
        <begin position="2631"/>
        <end position="2662"/>
    </location>
</feature>
<protein>
    <recommendedName>
        <fullName evidence="2">Ig-like domain-containing protein</fullName>
    </recommendedName>
</protein>
<feature type="compositionally biased region" description="Low complexity" evidence="1">
    <location>
        <begin position="768"/>
        <end position="792"/>
    </location>
</feature>